<dbReference type="Proteomes" id="UP000535838">
    <property type="component" value="Unassembled WGS sequence"/>
</dbReference>
<dbReference type="PANTHER" id="PTHR46211">
    <property type="entry name" value="GLYCEROPHOSPHORYL DIESTER PHOSPHODIESTERASE"/>
    <property type="match status" value="1"/>
</dbReference>
<accession>A0A841SSY1</accession>
<dbReference type="GO" id="GO:0006629">
    <property type="term" value="P:lipid metabolic process"/>
    <property type="evidence" value="ECO:0007669"/>
    <property type="project" value="InterPro"/>
</dbReference>
<dbReference type="SUPFAM" id="SSF51695">
    <property type="entry name" value="PLC-like phosphodiesterases"/>
    <property type="match status" value="1"/>
</dbReference>
<dbReference type="InterPro" id="IPR018476">
    <property type="entry name" value="GlyceroP-diester-Pdiesterase_M"/>
</dbReference>
<dbReference type="Gene3D" id="3.20.20.190">
    <property type="entry name" value="Phosphatidylinositol (PI) phosphodiesterase"/>
    <property type="match status" value="1"/>
</dbReference>
<keyword evidence="1" id="KW-0812">Transmembrane</keyword>
<feature type="transmembrane region" description="Helical" evidence="1">
    <location>
        <begin position="262"/>
        <end position="287"/>
    </location>
</feature>
<name>A0A841SSY1_9BACL</name>
<gene>
    <name evidence="3" type="ORF">H7B67_03375</name>
</gene>
<dbReference type="InterPro" id="IPR030395">
    <property type="entry name" value="GP_PDE_dom"/>
</dbReference>
<evidence type="ECO:0000313" key="3">
    <source>
        <dbReference type="EMBL" id="MBB6633155.1"/>
    </source>
</evidence>
<feature type="transmembrane region" description="Helical" evidence="1">
    <location>
        <begin position="169"/>
        <end position="193"/>
    </location>
</feature>
<comment type="caution">
    <text evidence="3">The sequence shown here is derived from an EMBL/GenBank/DDBJ whole genome shotgun (WGS) entry which is preliminary data.</text>
</comment>
<dbReference type="AlphaFoldDB" id="A0A841SSY1"/>
<organism evidence="3 4">
    <name type="scientific">Cohnella thailandensis</name>
    <dbReference type="NCBI Taxonomy" id="557557"/>
    <lineage>
        <taxon>Bacteria</taxon>
        <taxon>Bacillati</taxon>
        <taxon>Bacillota</taxon>
        <taxon>Bacilli</taxon>
        <taxon>Bacillales</taxon>
        <taxon>Paenibacillaceae</taxon>
        <taxon>Cohnella</taxon>
    </lineage>
</organism>
<dbReference type="Pfam" id="PF10110">
    <property type="entry name" value="GPDPase_memb"/>
    <property type="match status" value="1"/>
</dbReference>
<keyword evidence="4" id="KW-1185">Reference proteome</keyword>
<feature type="transmembrane region" description="Helical" evidence="1">
    <location>
        <begin position="72"/>
        <end position="94"/>
    </location>
</feature>
<reference evidence="3 4" key="1">
    <citation type="submission" date="2020-08" db="EMBL/GenBank/DDBJ databases">
        <title>Cohnella phylogeny.</title>
        <authorList>
            <person name="Dunlap C."/>
        </authorList>
    </citation>
    <scope>NUCLEOTIDE SEQUENCE [LARGE SCALE GENOMIC DNA]</scope>
    <source>
        <strain evidence="3 4">DSM 25241</strain>
    </source>
</reference>
<protein>
    <submittedName>
        <fullName evidence="3">Glycerophosphodiester phosphodiesterase</fullName>
    </submittedName>
</protein>
<dbReference type="PROSITE" id="PS51704">
    <property type="entry name" value="GP_PDE"/>
    <property type="match status" value="1"/>
</dbReference>
<feature type="transmembrane region" description="Helical" evidence="1">
    <location>
        <begin position="119"/>
        <end position="138"/>
    </location>
</feature>
<keyword evidence="1" id="KW-0472">Membrane</keyword>
<dbReference type="InterPro" id="IPR017946">
    <property type="entry name" value="PLC-like_Pdiesterase_TIM-brl"/>
</dbReference>
<feature type="transmembrane region" description="Helical" evidence="1">
    <location>
        <begin position="20"/>
        <end position="42"/>
    </location>
</feature>
<evidence type="ECO:0000256" key="1">
    <source>
        <dbReference type="SAM" id="Phobius"/>
    </source>
</evidence>
<dbReference type="RefSeq" id="WP_185118384.1">
    <property type="nucleotide sequence ID" value="NZ_JACJVQ010000003.1"/>
</dbReference>
<dbReference type="GO" id="GO:0008081">
    <property type="term" value="F:phosphoric diester hydrolase activity"/>
    <property type="evidence" value="ECO:0007669"/>
    <property type="project" value="InterPro"/>
</dbReference>
<sequence>MLKLLGRSIREFRAFSAKLLLFELMYMLVTSAVIIPIITFLFNRILRVVGSGSLLNGEVYRIGETYEGLTGLLLIGLVASFAVLIELFVLIILVQQRYFGKEIAIADAVLTALRKLPRLLGFGVFQLVVLVLLLIPFIDSPLSASFYALFNVPIFVNNHVLDASYTVTIAYVLIILLALYTLLRWIFALHFIVLEDLKLGQAIRRSMLLTKGRWLQLFGSLVLMNIAILAATSAGISLIGYIPSWLNMDVLALVSQHYSLTLSTMLTYMLTLLLLPINMFVLTRLYYGLGWKKGMKARDRLNVSRSGLGRFESRIGSWWRGLRRKRVVFAALAVCYIGLSVFIGLRANDSLVYAKWSVLIAAHRSDTSVAPENSLPSVVSAIDKGMQVAELDVQLTKDGVAVLNHDSDLRRMAGARLTVHELTFAELRKLSIGEDEEGHLIRIPSLGEVLAETQGRIKLLLDLKPYGGVSEELADEVVRLVKEAGIEQEVRIQSFDSASLARIREIAPEIKIGRILYFALGDLSELDVDFYTIEQVMLTDPFVNRAHADGREVWVWTVNDRRNMKEVLKFQIDGMITDYPERAMSMIDVDLWADGEDKGDESVLRPSEE</sequence>
<feature type="domain" description="GP-PDE" evidence="2">
    <location>
        <begin position="358"/>
        <end position="587"/>
    </location>
</feature>
<evidence type="ECO:0000313" key="4">
    <source>
        <dbReference type="Proteomes" id="UP000535838"/>
    </source>
</evidence>
<keyword evidence="1" id="KW-1133">Transmembrane helix</keyword>
<dbReference type="PANTHER" id="PTHR46211:SF8">
    <property type="entry name" value="PHOSPHODIESTERASE"/>
    <property type="match status" value="1"/>
</dbReference>
<dbReference type="Pfam" id="PF03009">
    <property type="entry name" value="GDPD"/>
    <property type="match status" value="1"/>
</dbReference>
<proteinExistence type="predicted"/>
<evidence type="ECO:0000259" key="2">
    <source>
        <dbReference type="PROSITE" id="PS51704"/>
    </source>
</evidence>
<dbReference type="EMBL" id="JACJVQ010000003">
    <property type="protein sequence ID" value="MBB6633155.1"/>
    <property type="molecule type" value="Genomic_DNA"/>
</dbReference>
<feature type="transmembrane region" description="Helical" evidence="1">
    <location>
        <begin position="214"/>
        <end position="242"/>
    </location>
</feature>
<feature type="transmembrane region" description="Helical" evidence="1">
    <location>
        <begin position="327"/>
        <end position="345"/>
    </location>
</feature>
<dbReference type="CDD" id="cd08579">
    <property type="entry name" value="GDPD_memb_like"/>
    <property type="match status" value="1"/>
</dbReference>